<dbReference type="EMBL" id="BOOK01000008">
    <property type="protein sequence ID" value="GIH99442.1"/>
    <property type="molecule type" value="Genomic_DNA"/>
</dbReference>
<dbReference type="AlphaFoldDB" id="A0A8J3SSI5"/>
<evidence type="ECO:0000259" key="2">
    <source>
        <dbReference type="Pfam" id="PF08327"/>
    </source>
</evidence>
<dbReference type="Pfam" id="PF08327">
    <property type="entry name" value="AHSA1"/>
    <property type="match status" value="1"/>
</dbReference>
<dbReference type="SUPFAM" id="SSF55961">
    <property type="entry name" value="Bet v1-like"/>
    <property type="match status" value="1"/>
</dbReference>
<evidence type="ECO:0000256" key="1">
    <source>
        <dbReference type="ARBA" id="ARBA00006817"/>
    </source>
</evidence>
<organism evidence="3 4">
    <name type="scientific">Planobispora takensis</name>
    <dbReference type="NCBI Taxonomy" id="1367882"/>
    <lineage>
        <taxon>Bacteria</taxon>
        <taxon>Bacillati</taxon>
        <taxon>Actinomycetota</taxon>
        <taxon>Actinomycetes</taxon>
        <taxon>Streptosporangiales</taxon>
        <taxon>Streptosporangiaceae</taxon>
        <taxon>Planobispora</taxon>
    </lineage>
</organism>
<dbReference type="InterPro" id="IPR013538">
    <property type="entry name" value="ASHA1/2-like_C"/>
</dbReference>
<comment type="similarity">
    <text evidence="1">Belongs to the AHA1 family.</text>
</comment>
<evidence type="ECO:0000313" key="3">
    <source>
        <dbReference type="EMBL" id="GIH99442.1"/>
    </source>
</evidence>
<dbReference type="RefSeq" id="WP_203873898.1">
    <property type="nucleotide sequence ID" value="NZ_BOOK01000008.1"/>
</dbReference>
<reference evidence="3" key="1">
    <citation type="submission" date="2021-01" db="EMBL/GenBank/DDBJ databases">
        <title>Whole genome shotgun sequence of Planobispora takensis NBRC 109077.</title>
        <authorList>
            <person name="Komaki H."/>
            <person name="Tamura T."/>
        </authorList>
    </citation>
    <scope>NUCLEOTIDE SEQUENCE</scope>
    <source>
        <strain evidence="3">NBRC 109077</strain>
    </source>
</reference>
<dbReference type="InterPro" id="IPR023393">
    <property type="entry name" value="START-like_dom_sf"/>
</dbReference>
<name>A0A8J3SSI5_9ACTN</name>
<comment type="caution">
    <text evidence="3">The sequence shown here is derived from an EMBL/GenBank/DDBJ whole genome shotgun (WGS) entry which is preliminary data.</text>
</comment>
<proteinExistence type="inferred from homology"/>
<dbReference type="Gene3D" id="3.30.530.20">
    <property type="match status" value="1"/>
</dbReference>
<dbReference type="CDD" id="cd07814">
    <property type="entry name" value="SRPBCC_CalC_Aha1-like"/>
    <property type="match status" value="1"/>
</dbReference>
<accession>A0A8J3SSI5</accession>
<keyword evidence="4" id="KW-1185">Reference proteome</keyword>
<protein>
    <recommendedName>
        <fullName evidence="2">Activator of Hsp90 ATPase homologue 1/2-like C-terminal domain-containing protein</fullName>
    </recommendedName>
</protein>
<sequence length="148" mass="16498">MSDDDPTTLHLDRFLAHPPAKVWRAPTEPDLLALWLMPGDFRLGIGHRYTMRTVPMSGTGFSGTILAEVLAYETGRMLKIGWRDAGPGNDADWTITWTLEPEGTGTRLFLLHEGFDPDDPLRQRARAIMGGGWRSAVLRNLEASLARL</sequence>
<feature type="domain" description="Activator of Hsp90 ATPase homologue 1/2-like C-terminal" evidence="2">
    <location>
        <begin position="17"/>
        <end position="145"/>
    </location>
</feature>
<dbReference type="Proteomes" id="UP000634476">
    <property type="component" value="Unassembled WGS sequence"/>
</dbReference>
<gene>
    <name evidence="3" type="ORF">Pta02_14510</name>
</gene>
<evidence type="ECO:0000313" key="4">
    <source>
        <dbReference type="Proteomes" id="UP000634476"/>
    </source>
</evidence>